<dbReference type="PANTHER" id="PTHR33712:SF7">
    <property type="entry name" value="LIGHT-INDEPENDENT PROTOCHLOROPHYLLIDE REDUCTASE SUBUNIT B"/>
    <property type="match status" value="1"/>
</dbReference>
<evidence type="ECO:0000256" key="1">
    <source>
        <dbReference type="ARBA" id="ARBA00023231"/>
    </source>
</evidence>
<protein>
    <submittedName>
        <fullName evidence="3">Nitrogenase associated protein N</fullName>
    </submittedName>
</protein>
<dbReference type="EMBL" id="DUJU01000117">
    <property type="protein sequence ID" value="HIH94361.1"/>
    <property type="molecule type" value="Genomic_DNA"/>
</dbReference>
<dbReference type="GeneID" id="1475794"/>
<dbReference type="PANTHER" id="PTHR33712">
    <property type="entry name" value="LIGHT-INDEPENDENT PROTOCHLOROPHYLLIDE REDUCTASE SUBUNIT B"/>
    <property type="match status" value="1"/>
</dbReference>
<evidence type="ECO:0000313" key="4">
    <source>
        <dbReference type="Proteomes" id="UP000600774"/>
    </source>
</evidence>
<dbReference type="InterPro" id="IPR050152">
    <property type="entry name" value="ChlB/BchB/BchZ"/>
</dbReference>
<dbReference type="Pfam" id="PF00148">
    <property type="entry name" value="Oxidored_nitro"/>
    <property type="match status" value="1"/>
</dbReference>
<dbReference type="Gene3D" id="1.20.89.10">
    <property type="entry name" value="Nitrogenase Molybdenum-iron Protein, subunit B, domain 4"/>
    <property type="match status" value="1"/>
</dbReference>
<accession>A0A832S8K9</accession>
<proteinExistence type="predicted"/>
<dbReference type="InterPro" id="IPR000510">
    <property type="entry name" value="Nase/OxRdtase_comp1"/>
</dbReference>
<comment type="caution">
    <text evidence="3">The sequence shown here is derived from an EMBL/GenBank/DDBJ whole genome shotgun (WGS) entry which is preliminary data.</text>
</comment>
<keyword evidence="1" id="KW-0535">Nitrogen fixation</keyword>
<gene>
    <name evidence="3" type="ORF">HA338_10065</name>
</gene>
<organism evidence="3 4">
    <name type="scientific">Methanosarcina acetivorans</name>
    <dbReference type="NCBI Taxonomy" id="2214"/>
    <lineage>
        <taxon>Archaea</taxon>
        <taxon>Methanobacteriati</taxon>
        <taxon>Methanobacteriota</taxon>
        <taxon>Stenosarchaea group</taxon>
        <taxon>Methanomicrobia</taxon>
        <taxon>Methanosarcinales</taxon>
        <taxon>Methanosarcinaceae</taxon>
        <taxon>Methanosarcina</taxon>
    </lineage>
</organism>
<sequence>MTKRNYATVNPCVMCQPMGSALAFKGVENTMVLYHGSQGCSTYMRLHLAHHFREPVDIASSSLSEKGAVYGGRENLKKGLRNVINRYKPKVIGVATTCLAETIGDDVPAIIREFKEEEGIGDDLEKDIIIIPVSTPSYGESHVSGYIKALDAVVRKFTEKPESPEESKSPEDVELMDCMENMEIMEYTEILEKEKAKANVREAKKPDMEEETDAIEASNGKLNLIPVESISPADVRELKEILAETAGDYIFLPDISETFDAPLGEELPKIAPGGTPLSEIADMPNSKASLGLGIVSTNLAVKYLEASHGVPGHNVPIPIGLLNNDLFFTELVRILGCPIPEKYQKERGRLLDSMVDVHKYLYGVKAAVYGDPDTVFSLTTFMLELGINPVLVATGSKSRDFEKRIKQIFEEIRPELEPVVLNGIDFDTLNDAVGECSPEILIGNSNGRYIAKARNIPLVRVGLPIHDRVGAQRILTVGYRGALELLDRITNTILEATDTFTAPVQVEPAAYAGQGAGDDCIEEAQ</sequence>
<dbReference type="PROSITE" id="PS00090">
    <property type="entry name" value="NITROGENASE_1_2"/>
    <property type="match status" value="1"/>
</dbReference>
<dbReference type="GO" id="GO:0016163">
    <property type="term" value="F:nitrogenase activity"/>
    <property type="evidence" value="ECO:0007669"/>
    <property type="project" value="InterPro"/>
</dbReference>
<name>A0A832S8K9_9EURY</name>
<dbReference type="OMA" id="CATYIRR"/>
<evidence type="ECO:0000259" key="2">
    <source>
        <dbReference type="Pfam" id="PF00148"/>
    </source>
</evidence>
<dbReference type="AlphaFoldDB" id="A0A832S8K9"/>
<dbReference type="Proteomes" id="UP000600774">
    <property type="component" value="Unassembled WGS sequence"/>
</dbReference>
<feature type="domain" description="Nitrogenase/oxidoreductase component 1" evidence="2">
    <location>
        <begin position="15"/>
        <end position="493"/>
    </location>
</feature>
<reference evidence="3" key="1">
    <citation type="journal article" date="2020" name="bioRxiv">
        <title>A rank-normalized archaeal taxonomy based on genome phylogeny resolves widespread incomplete and uneven classifications.</title>
        <authorList>
            <person name="Rinke C."/>
            <person name="Chuvochina M."/>
            <person name="Mussig A.J."/>
            <person name="Chaumeil P.-A."/>
            <person name="Waite D.W."/>
            <person name="Whitman W.B."/>
            <person name="Parks D.H."/>
            <person name="Hugenholtz P."/>
        </authorList>
    </citation>
    <scope>NUCLEOTIDE SEQUENCE</scope>
    <source>
        <strain evidence="3">UBA8876</strain>
    </source>
</reference>
<dbReference type="InterPro" id="IPR000318">
    <property type="entry name" value="Nase_comp1_CS"/>
</dbReference>
<dbReference type="Gene3D" id="3.40.50.1980">
    <property type="entry name" value="Nitrogenase molybdenum iron protein domain"/>
    <property type="match status" value="3"/>
</dbReference>
<dbReference type="RefSeq" id="WP_011023797.1">
    <property type="nucleotide sequence ID" value="NZ_DUJU01000117.1"/>
</dbReference>
<dbReference type="SUPFAM" id="SSF53807">
    <property type="entry name" value="Helical backbone' metal receptor"/>
    <property type="match status" value="1"/>
</dbReference>
<evidence type="ECO:0000313" key="3">
    <source>
        <dbReference type="EMBL" id="HIH94361.1"/>
    </source>
</evidence>